<reference evidence="1" key="1">
    <citation type="submission" date="2023-07" db="EMBL/GenBank/DDBJ databases">
        <title>Black Yeasts Isolated from many extreme environments.</title>
        <authorList>
            <person name="Coleine C."/>
            <person name="Stajich J.E."/>
            <person name="Selbmann L."/>
        </authorList>
    </citation>
    <scope>NUCLEOTIDE SEQUENCE</scope>
    <source>
        <strain evidence="1">CCFEE 5714</strain>
    </source>
</reference>
<keyword evidence="2" id="KW-1185">Reference proteome</keyword>
<dbReference type="EMBL" id="JAUTXU010000008">
    <property type="protein sequence ID" value="KAK3723721.1"/>
    <property type="molecule type" value="Genomic_DNA"/>
</dbReference>
<protein>
    <submittedName>
        <fullName evidence="1">Uncharacterized protein</fullName>
    </submittedName>
</protein>
<dbReference type="Proteomes" id="UP001281147">
    <property type="component" value="Unassembled WGS sequence"/>
</dbReference>
<proteinExistence type="predicted"/>
<sequence length="257" mass="29016">MVVDDTLPAQVPDEDGQIGANMEAFGLLDDFGKNDAGDLEWDDDPDNKWPKSKGWNKIPGGWVSDSGKQLWYEDKGLIKRCPICRDHIMPCEADFDFLTRFSRREIMYAKMYFRDAEVRKSAKRLRRSAISKTFAKDLRRAKFKYARRTLAGEARYWRKRAEKKRARATAQAAGRANQLARDENVSAEDQAAVAQTHWSVALLLRVADREEARAAHNMPAVGQTAPDMTVLDGGEWRAIKSGKAEMVGGARNPIVLE</sequence>
<comment type="caution">
    <text evidence="1">The sequence shown here is derived from an EMBL/GenBank/DDBJ whole genome shotgun (WGS) entry which is preliminary data.</text>
</comment>
<name>A0ACC3NVP2_9PEZI</name>
<accession>A0ACC3NVP2</accession>
<organism evidence="1 2">
    <name type="scientific">Vermiconidia calcicola</name>
    <dbReference type="NCBI Taxonomy" id="1690605"/>
    <lineage>
        <taxon>Eukaryota</taxon>
        <taxon>Fungi</taxon>
        <taxon>Dikarya</taxon>
        <taxon>Ascomycota</taxon>
        <taxon>Pezizomycotina</taxon>
        <taxon>Dothideomycetes</taxon>
        <taxon>Dothideomycetidae</taxon>
        <taxon>Mycosphaerellales</taxon>
        <taxon>Extremaceae</taxon>
        <taxon>Vermiconidia</taxon>
    </lineage>
</organism>
<evidence type="ECO:0000313" key="2">
    <source>
        <dbReference type="Proteomes" id="UP001281147"/>
    </source>
</evidence>
<gene>
    <name evidence="1" type="ORF">LTR37_001602</name>
</gene>
<evidence type="ECO:0000313" key="1">
    <source>
        <dbReference type="EMBL" id="KAK3723721.1"/>
    </source>
</evidence>